<reference evidence="9" key="1">
    <citation type="journal article" date="2019" name="Int. J. Syst. Evol. Microbiol.">
        <title>The Global Catalogue of Microorganisms (GCM) 10K type strain sequencing project: providing services to taxonomists for standard genome sequencing and annotation.</title>
        <authorList>
            <consortium name="The Broad Institute Genomics Platform"/>
            <consortium name="The Broad Institute Genome Sequencing Center for Infectious Disease"/>
            <person name="Wu L."/>
            <person name="Ma J."/>
        </authorList>
    </citation>
    <scope>NUCLEOTIDE SEQUENCE [LARGE SCALE GENOMIC DNA]</scope>
    <source>
        <strain evidence="9">JCM 18542</strain>
    </source>
</reference>
<keyword evidence="9" id="KW-1185">Reference proteome</keyword>
<dbReference type="SUPFAM" id="SSF56322">
    <property type="entry name" value="ADC synthase"/>
    <property type="match status" value="1"/>
</dbReference>
<dbReference type="InterPro" id="IPR005801">
    <property type="entry name" value="ADC_synthase"/>
</dbReference>
<organism evidence="8 9">
    <name type="scientific">Tomitella cavernea</name>
    <dbReference type="NCBI Taxonomy" id="1387982"/>
    <lineage>
        <taxon>Bacteria</taxon>
        <taxon>Bacillati</taxon>
        <taxon>Actinomycetota</taxon>
        <taxon>Actinomycetes</taxon>
        <taxon>Mycobacteriales</taxon>
        <taxon>Tomitella</taxon>
    </lineage>
</organism>
<proteinExistence type="inferred from homology"/>
<gene>
    <name evidence="8" type="primary">dhbC</name>
    <name evidence="8" type="ORF">GCM10023353_31630</name>
</gene>
<dbReference type="Proteomes" id="UP001500839">
    <property type="component" value="Unassembled WGS sequence"/>
</dbReference>
<evidence type="ECO:0000256" key="5">
    <source>
        <dbReference type="ARBA" id="ARBA00041564"/>
    </source>
</evidence>
<accession>A0ABP9CWK7</accession>
<sequence>MTLSTAMHTAAPAGSGAATPLDAYTPGDFYFSSGRRAVLGRGGAVVASDVPAVACTEAVRAALRAAPRNGGRPARVVGAVPFDTERPARLMVPEQLQVTDGSGGDIGGVGAGGDRVDRGASAGVAPASCAVTACPSPEDHMAAVDEALSVMHRAPELHKLVLARTLHLRPEGALEPGRVLRVLARRHPGAYTFAADIPAAPGAGPRAMVGASPELLASRHGDAVRSCPLAGSAARSDDPAEDRRRAEALQASAKDQVEHAIVVDAIAEALRPLCGSLDVPVRPRLVATPTMWHLATPIVGTVADRAVTALDLALALHPTPAICGAPTAAARAEIGRIETFDRGFYSGFVGWCDADGDGEWAISIRCAEVDAGGARLFAGGGIVAGSDPAAELAETSAKFRTMTDAIDEAVAAAPVRG</sequence>
<dbReference type="Gene3D" id="3.60.120.10">
    <property type="entry name" value="Anthranilate synthase"/>
    <property type="match status" value="1"/>
</dbReference>
<dbReference type="PANTHER" id="PTHR42839:SF2">
    <property type="entry name" value="ISOCHORISMATE SYNTHASE ENTC"/>
    <property type="match status" value="1"/>
</dbReference>
<dbReference type="InterPro" id="IPR015890">
    <property type="entry name" value="Chorismate_C"/>
</dbReference>
<dbReference type="Pfam" id="PF00425">
    <property type="entry name" value="Chorismate_bind"/>
    <property type="match status" value="1"/>
</dbReference>
<comment type="caution">
    <text evidence="8">The sequence shown here is derived from an EMBL/GenBank/DDBJ whole genome shotgun (WGS) entry which is preliminary data.</text>
</comment>
<evidence type="ECO:0000259" key="7">
    <source>
        <dbReference type="Pfam" id="PF00425"/>
    </source>
</evidence>
<dbReference type="InterPro" id="IPR004561">
    <property type="entry name" value="IsoChor_synthase"/>
</dbReference>
<dbReference type="EC" id="5.4.4.2" evidence="3"/>
<keyword evidence="4" id="KW-0413">Isomerase</keyword>
<name>A0ABP9CWK7_9ACTN</name>
<evidence type="ECO:0000256" key="6">
    <source>
        <dbReference type="SAM" id="MobiDB-lite"/>
    </source>
</evidence>
<feature type="compositionally biased region" description="Basic and acidic residues" evidence="6">
    <location>
        <begin position="235"/>
        <end position="246"/>
    </location>
</feature>
<comment type="similarity">
    <text evidence="2">Belongs to the isochorismate synthase family.</text>
</comment>
<feature type="region of interest" description="Disordered" evidence="6">
    <location>
        <begin position="227"/>
        <end position="246"/>
    </location>
</feature>
<dbReference type="EMBL" id="BAABKQ010000001">
    <property type="protein sequence ID" value="GAA4821134.1"/>
    <property type="molecule type" value="Genomic_DNA"/>
</dbReference>
<comment type="catalytic activity">
    <reaction evidence="1">
        <text>chorismate = isochorismate</text>
        <dbReference type="Rhea" id="RHEA:18985"/>
        <dbReference type="ChEBI" id="CHEBI:29748"/>
        <dbReference type="ChEBI" id="CHEBI:29780"/>
        <dbReference type="EC" id="5.4.4.2"/>
    </reaction>
</comment>
<evidence type="ECO:0000256" key="3">
    <source>
        <dbReference type="ARBA" id="ARBA00012824"/>
    </source>
</evidence>
<evidence type="ECO:0000313" key="9">
    <source>
        <dbReference type="Proteomes" id="UP001500839"/>
    </source>
</evidence>
<dbReference type="NCBIfam" id="TIGR00543">
    <property type="entry name" value="isochor_syn"/>
    <property type="match status" value="1"/>
</dbReference>
<evidence type="ECO:0000256" key="4">
    <source>
        <dbReference type="ARBA" id="ARBA00023235"/>
    </source>
</evidence>
<evidence type="ECO:0000256" key="2">
    <source>
        <dbReference type="ARBA" id="ARBA00005297"/>
    </source>
</evidence>
<dbReference type="PANTHER" id="PTHR42839">
    <property type="entry name" value="ISOCHORISMATE SYNTHASE ENTC"/>
    <property type="match status" value="1"/>
</dbReference>
<feature type="domain" description="Chorismate-utilising enzyme C-terminal" evidence="7">
    <location>
        <begin position="137"/>
        <end position="398"/>
    </location>
</feature>
<evidence type="ECO:0000256" key="1">
    <source>
        <dbReference type="ARBA" id="ARBA00000799"/>
    </source>
</evidence>
<dbReference type="RefSeq" id="WP_200173319.1">
    <property type="nucleotide sequence ID" value="NZ_BAABKQ010000001.1"/>
</dbReference>
<evidence type="ECO:0000313" key="8">
    <source>
        <dbReference type="EMBL" id="GAA4821134.1"/>
    </source>
</evidence>
<protein>
    <recommendedName>
        <fullName evidence="3">isochorismate synthase</fullName>
        <ecNumber evidence="3">5.4.4.2</ecNumber>
    </recommendedName>
    <alternativeName>
        <fullName evidence="5">Isochorismate mutase</fullName>
    </alternativeName>
</protein>